<accession>I0Z8X6</accession>
<dbReference type="AlphaFoldDB" id="I0Z8X6"/>
<dbReference type="Proteomes" id="UP000007264">
    <property type="component" value="Unassembled WGS sequence"/>
</dbReference>
<evidence type="ECO:0000313" key="3">
    <source>
        <dbReference type="Proteomes" id="UP000007264"/>
    </source>
</evidence>
<sequence>MKETPPRLEGPARHQGASITAQHTLKFTGEVCRLSRNNHDLCHKQLECSMCVFPQP</sequence>
<name>I0Z8X6_COCSC</name>
<dbReference type="KEGG" id="csl:COCSUDRAFT_31923"/>
<gene>
    <name evidence="2" type="ORF">COCSUDRAFT_31923</name>
</gene>
<feature type="compositionally biased region" description="Basic and acidic residues" evidence="1">
    <location>
        <begin position="1"/>
        <end position="12"/>
    </location>
</feature>
<dbReference type="GeneID" id="17045110"/>
<evidence type="ECO:0000256" key="1">
    <source>
        <dbReference type="SAM" id="MobiDB-lite"/>
    </source>
</evidence>
<dbReference type="EMBL" id="AGSI01000001">
    <property type="protein sequence ID" value="EIE27095.1"/>
    <property type="molecule type" value="Genomic_DNA"/>
</dbReference>
<protein>
    <submittedName>
        <fullName evidence="2">Uncharacterized protein</fullName>
    </submittedName>
</protein>
<dbReference type="RefSeq" id="XP_005651639.1">
    <property type="nucleotide sequence ID" value="XM_005651582.1"/>
</dbReference>
<comment type="caution">
    <text evidence="2">The sequence shown here is derived from an EMBL/GenBank/DDBJ whole genome shotgun (WGS) entry which is preliminary data.</text>
</comment>
<proteinExistence type="predicted"/>
<organism evidence="2 3">
    <name type="scientific">Coccomyxa subellipsoidea (strain C-169)</name>
    <name type="common">Green microalga</name>
    <dbReference type="NCBI Taxonomy" id="574566"/>
    <lineage>
        <taxon>Eukaryota</taxon>
        <taxon>Viridiplantae</taxon>
        <taxon>Chlorophyta</taxon>
        <taxon>core chlorophytes</taxon>
        <taxon>Trebouxiophyceae</taxon>
        <taxon>Trebouxiophyceae incertae sedis</taxon>
        <taxon>Coccomyxaceae</taxon>
        <taxon>Coccomyxa</taxon>
        <taxon>Coccomyxa subellipsoidea</taxon>
    </lineage>
</organism>
<evidence type="ECO:0000313" key="2">
    <source>
        <dbReference type="EMBL" id="EIE27095.1"/>
    </source>
</evidence>
<feature type="region of interest" description="Disordered" evidence="1">
    <location>
        <begin position="1"/>
        <end position="20"/>
    </location>
</feature>
<reference evidence="2 3" key="1">
    <citation type="journal article" date="2012" name="Genome Biol.">
        <title>The genome of the polar eukaryotic microalga coccomyxa subellipsoidea reveals traits of cold adaptation.</title>
        <authorList>
            <person name="Blanc G."/>
            <person name="Agarkova I."/>
            <person name="Grimwood J."/>
            <person name="Kuo A."/>
            <person name="Brueggeman A."/>
            <person name="Dunigan D."/>
            <person name="Gurnon J."/>
            <person name="Ladunga I."/>
            <person name="Lindquist E."/>
            <person name="Lucas S."/>
            <person name="Pangilinan J."/>
            <person name="Proschold T."/>
            <person name="Salamov A."/>
            <person name="Schmutz J."/>
            <person name="Weeks D."/>
            <person name="Yamada T."/>
            <person name="Claverie J.M."/>
            <person name="Grigoriev I."/>
            <person name="Van Etten J."/>
            <person name="Lomsadze A."/>
            <person name="Borodovsky M."/>
        </authorList>
    </citation>
    <scope>NUCLEOTIDE SEQUENCE [LARGE SCALE GENOMIC DNA]</scope>
    <source>
        <strain evidence="2 3">C-169</strain>
    </source>
</reference>
<keyword evidence="3" id="KW-1185">Reference proteome</keyword>